<comment type="similarity">
    <text evidence="1">Belongs to the peptidase M4 family.</text>
</comment>
<feature type="region of interest" description="Disordered" evidence="9">
    <location>
        <begin position="589"/>
        <end position="626"/>
    </location>
</feature>
<evidence type="ECO:0000313" key="15">
    <source>
        <dbReference type="Proteomes" id="UP000307768"/>
    </source>
</evidence>
<keyword evidence="2" id="KW-0645">Protease</keyword>
<feature type="domain" description="Peptidase M4 C-terminal" evidence="12">
    <location>
        <begin position="373"/>
        <end position="543"/>
    </location>
</feature>
<keyword evidence="3" id="KW-0479">Metal-binding</keyword>
<keyword evidence="5" id="KW-0378">Hydrolase</keyword>
<dbReference type="SUPFAM" id="SSF55486">
    <property type="entry name" value="Metalloproteases ('zincins'), catalytic domain"/>
    <property type="match status" value="1"/>
</dbReference>
<evidence type="ECO:0000256" key="2">
    <source>
        <dbReference type="ARBA" id="ARBA00022670"/>
    </source>
</evidence>
<keyword evidence="4 10" id="KW-0732">Signal</keyword>
<dbReference type="PRINTS" id="PR00730">
    <property type="entry name" value="THERMOLYSIN"/>
</dbReference>
<feature type="domain" description="Peptidase M4" evidence="11">
    <location>
        <begin position="335"/>
        <end position="370"/>
    </location>
</feature>
<dbReference type="Gene3D" id="3.10.170.10">
    <property type="match status" value="1"/>
</dbReference>
<gene>
    <name evidence="14" type="ORF">FE697_002395</name>
</gene>
<evidence type="ECO:0000256" key="1">
    <source>
        <dbReference type="ARBA" id="ARBA00009388"/>
    </source>
</evidence>
<dbReference type="Gene3D" id="2.60.40.2700">
    <property type="match status" value="2"/>
</dbReference>
<dbReference type="GO" id="GO:0004222">
    <property type="term" value="F:metalloendopeptidase activity"/>
    <property type="evidence" value="ECO:0007669"/>
    <property type="project" value="InterPro"/>
</dbReference>
<sequence length="943" mass="99557">MVSRLPGRAAAALALGAALAASGLTATAQAADPADPEAAAEALLRSEATTALTTASSENGLLAFAGAEDGRVDNPKVDRFDSASTAARRHLTRYGAAFGVAEGGESSLTRKDQKHSAAGQDVVRYQQKVDGVPVLGGEVVVSLRPDRQLGSMLSTASTVTEPPAVTVPRADAEATARAAVEKTTTGDFDLDNQGQWLVDPAVSGLTSVPGVSTAWWFEASDGAALRRMILVDAGTGRILADVDQVAHLHRTVCDAENVPLDDPKDCASPIRDEGDAPMDRPDVDTAYDVLGATADFYAEVGDIDLTALIGVGPGGSGYPKTLAATVRFCATDSSCPYANASWNGERIVLGDGFAQADDVVAHELTHGVIEKTANLFYWGQSGAINESMADVMGEIVDRRDDSEGAEPEWELGEDLSPVRSMADPTMFGDPDRMTAPEWNEDVALPYGDRGGVHTNSGVGNKTYYLISQGGPFNGRTITGLDLGDPTLTRSATLYVATLQALTSGSDYADLGRVLVQTCKDLALSGTAGMTSAHCTQVQEAVAATELATAPGDTTPYADAPDSCPVGTTKRTLLDSEQGIAEDTFTAGAHWKRAPQGAIPSNATSGKDSWFGSDPAPNQGEPDSSSLTTKNAIAIPAGQRTYVHFQQWRIFEWYPDSDHDDDDLPDYFDGGTVEMTPVGATKVGTASLPWLNGPKQVLVQGDGFPNAYAGMTAFAGDSGGWVASRLDLSSFAGKSVRPSFTVRGDAYAAMWGWYLDDIEVYTCDLPRIGLTAAPRITTSLRYPATVSVTSDRWTPTGVTRTFRWLRNGASIAGATRSAYALTAADVGKRISVRVTATKAGHVARTATSNATTVLAGRLASSTPKISGKPRVGRKLTVKRGTWTAGTRLTQRWYRNGKAIKGATGLKYRLTKKDRGKKIVVKVTGRKSGYTTVTRTSRATKTIRR</sequence>
<evidence type="ECO:0000259" key="12">
    <source>
        <dbReference type="Pfam" id="PF02868"/>
    </source>
</evidence>
<dbReference type="Proteomes" id="UP000307768">
    <property type="component" value="Unassembled WGS sequence"/>
</dbReference>
<feature type="domain" description="FTP" evidence="13">
    <location>
        <begin position="108"/>
        <end position="148"/>
    </location>
</feature>
<dbReference type="OrthoDB" id="291295at2"/>
<feature type="active site" evidence="8">
    <location>
        <position position="363"/>
    </location>
</feature>
<proteinExistence type="inferred from homology"/>
<evidence type="ECO:0000256" key="4">
    <source>
        <dbReference type="ARBA" id="ARBA00022729"/>
    </source>
</evidence>
<evidence type="ECO:0000256" key="7">
    <source>
        <dbReference type="ARBA" id="ARBA00023049"/>
    </source>
</evidence>
<dbReference type="InterPro" id="IPR001570">
    <property type="entry name" value="Peptidase_M4_C_domain"/>
</dbReference>
<evidence type="ECO:0000313" key="14">
    <source>
        <dbReference type="EMBL" id="KAA1424784.1"/>
    </source>
</evidence>
<organism evidence="14 15">
    <name type="scientific">Mumia zhuanghuii</name>
    <dbReference type="NCBI Taxonomy" id="2585211"/>
    <lineage>
        <taxon>Bacteria</taxon>
        <taxon>Bacillati</taxon>
        <taxon>Actinomycetota</taxon>
        <taxon>Actinomycetes</taxon>
        <taxon>Propionibacteriales</taxon>
        <taxon>Nocardioidaceae</taxon>
        <taxon>Mumia</taxon>
    </lineage>
</organism>
<evidence type="ECO:0000256" key="6">
    <source>
        <dbReference type="ARBA" id="ARBA00022833"/>
    </source>
</evidence>
<evidence type="ECO:0000256" key="3">
    <source>
        <dbReference type="ARBA" id="ARBA00022723"/>
    </source>
</evidence>
<evidence type="ECO:0000259" key="13">
    <source>
        <dbReference type="Pfam" id="PF07504"/>
    </source>
</evidence>
<dbReference type="AlphaFoldDB" id="A0A5Q6S334"/>
<evidence type="ECO:0008006" key="16">
    <source>
        <dbReference type="Google" id="ProtNLM"/>
    </source>
</evidence>
<dbReference type="InterPro" id="IPR050728">
    <property type="entry name" value="Zinc_Metalloprotease_M4"/>
</dbReference>
<dbReference type="GO" id="GO:0046872">
    <property type="term" value="F:metal ion binding"/>
    <property type="evidence" value="ECO:0007669"/>
    <property type="project" value="UniProtKB-KW"/>
</dbReference>
<evidence type="ECO:0000256" key="5">
    <source>
        <dbReference type="ARBA" id="ARBA00022801"/>
    </source>
</evidence>
<dbReference type="InterPro" id="IPR023612">
    <property type="entry name" value="Peptidase_M4"/>
</dbReference>
<keyword evidence="6" id="KW-0862">Zinc</keyword>
<feature type="signal peptide" evidence="10">
    <location>
        <begin position="1"/>
        <end position="30"/>
    </location>
</feature>
<evidence type="ECO:0000256" key="10">
    <source>
        <dbReference type="SAM" id="SignalP"/>
    </source>
</evidence>
<dbReference type="Pfam" id="PF01447">
    <property type="entry name" value="Peptidase_M4"/>
    <property type="match status" value="1"/>
</dbReference>
<dbReference type="RefSeq" id="WP_149767905.1">
    <property type="nucleotide sequence ID" value="NZ_VDFQ02000001.1"/>
</dbReference>
<dbReference type="InterPro" id="IPR011096">
    <property type="entry name" value="FTP_domain"/>
</dbReference>
<dbReference type="GO" id="GO:0006508">
    <property type="term" value="P:proteolysis"/>
    <property type="evidence" value="ECO:0007669"/>
    <property type="project" value="UniProtKB-KW"/>
</dbReference>
<dbReference type="PANTHER" id="PTHR33794:SF1">
    <property type="entry name" value="BACILLOLYSIN"/>
    <property type="match status" value="1"/>
</dbReference>
<dbReference type="Gene3D" id="3.10.450.490">
    <property type="match status" value="1"/>
</dbReference>
<reference evidence="14 15" key="1">
    <citation type="submission" date="2019-09" db="EMBL/GenBank/DDBJ databases">
        <title>Mumia zhuanghuii sp. nov. isolated from the intestinal contents of plateau pika (Ochotona curzoniae) in the Qinghai-Tibet plateau of China.</title>
        <authorList>
            <person name="Tian Z."/>
        </authorList>
    </citation>
    <scope>NUCLEOTIDE SEQUENCE [LARGE SCALE GENOMIC DNA]</scope>
    <source>
        <strain evidence="15">350</strain>
    </source>
</reference>
<protein>
    <recommendedName>
        <fullName evidence="16">Zn-dependent metalloprotease</fullName>
    </recommendedName>
</protein>
<evidence type="ECO:0000256" key="8">
    <source>
        <dbReference type="PIRSR" id="PIRSR623612-1"/>
    </source>
</evidence>
<dbReference type="Gene3D" id="1.10.390.10">
    <property type="entry name" value="Neutral Protease Domain 2"/>
    <property type="match status" value="1"/>
</dbReference>
<dbReference type="PANTHER" id="PTHR33794">
    <property type="entry name" value="BACILLOLYSIN"/>
    <property type="match status" value="1"/>
</dbReference>
<dbReference type="Pfam" id="PF07504">
    <property type="entry name" value="FTP"/>
    <property type="match status" value="1"/>
</dbReference>
<accession>A0A5Q6S334</accession>
<name>A0A5Q6S334_9ACTN</name>
<dbReference type="InterPro" id="IPR027268">
    <property type="entry name" value="Peptidase_M4/M1_CTD_sf"/>
</dbReference>
<evidence type="ECO:0000259" key="11">
    <source>
        <dbReference type="Pfam" id="PF01447"/>
    </source>
</evidence>
<dbReference type="CDD" id="cd09597">
    <property type="entry name" value="M4_TLP"/>
    <property type="match status" value="1"/>
</dbReference>
<feature type="chain" id="PRO_5024328282" description="Zn-dependent metalloprotease" evidence="10">
    <location>
        <begin position="31"/>
        <end position="943"/>
    </location>
</feature>
<keyword evidence="7" id="KW-0482">Metalloprotease</keyword>
<dbReference type="Pfam" id="PF02868">
    <property type="entry name" value="Peptidase_M4_C"/>
    <property type="match status" value="1"/>
</dbReference>
<comment type="caution">
    <text evidence="14">The sequence shown here is derived from an EMBL/GenBank/DDBJ whole genome shotgun (WGS) entry which is preliminary data.</text>
</comment>
<dbReference type="EMBL" id="VDFQ02000001">
    <property type="protein sequence ID" value="KAA1424784.1"/>
    <property type="molecule type" value="Genomic_DNA"/>
</dbReference>
<evidence type="ECO:0000256" key="9">
    <source>
        <dbReference type="SAM" id="MobiDB-lite"/>
    </source>
</evidence>
<feature type="active site" description="Proton donor" evidence="8">
    <location>
        <position position="453"/>
    </location>
</feature>
<dbReference type="InterPro" id="IPR013856">
    <property type="entry name" value="Peptidase_M4_domain"/>
</dbReference>